<name>A0A7X1VQW8_9PROT</name>
<reference evidence="2 3" key="1">
    <citation type="submission" date="2019-10" db="EMBL/GenBank/DDBJ databases">
        <title>Gluconobacter aidae sp. nov., a novel species of acetic acid bacteria isolated in Thailand.</title>
        <authorList>
            <person name="Yukphan P."/>
            <person name="Charoenyingcharoen P."/>
            <person name="Malimas S."/>
            <person name="Muramatsu Y."/>
            <person name="Nakagawa Y."/>
            <person name="Tanasupawat S."/>
            <person name="Yamada Y."/>
        </authorList>
    </citation>
    <scope>NUCLEOTIDE SEQUENCE [LARGE SCALE GENOMIC DNA]</scope>
    <source>
        <strain evidence="2 3">AC10</strain>
    </source>
</reference>
<gene>
    <name evidence="2" type="ORF">GFJ39_13960</name>
</gene>
<accession>A0A7X1VQW8</accession>
<evidence type="ECO:0000313" key="3">
    <source>
        <dbReference type="Proteomes" id="UP000432209"/>
    </source>
</evidence>
<organism evidence="2 3">
    <name type="scientific">Gluconobacter aidae</name>
    <dbReference type="NCBI Taxonomy" id="2662454"/>
    <lineage>
        <taxon>Bacteria</taxon>
        <taxon>Pseudomonadati</taxon>
        <taxon>Pseudomonadota</taxon>
        <taxon>Alphaproteobacteria</taxon>
        <taxon>Acetobacterales</taxon>
        <taxon>Acetobacteraceae</taxon>
        <taxon>Gluconobacter</taxon>
    </lineage>
</organism>
<dbReference type="Proteomes" id="UP000432209">
    <property type="component" value="Unassembled WGS sequence"/>
</dbReference>
<sequence length="116" mass="12695">MLHNSNDPGRKKGVLYVSTLILLWIPCELKAQDISKASVSQTANVHERVDSYASSAKSSTSRTVNLRPLLVKNPPVAGGDRGVARTSDTTENSFFPDSFHDWLTQSTMTGDWAGCR</sequence>
<dbReference type="AlphaFoldDB" id="A0A7X1VQW8"/>
<feature type="compositionally biased region" description="Low complexity" evidence="1">
    <location>
        <begin position="52"/>
        <end position="61"/>
    </location>
</feature>
<evidence type="ECO:0000313" key="2">
    <source>
        <dbReference type="EMBL" id="MQS00256.1"/>
    </source>
</evidence>
<protein>
    <submittedName>
        <fullName evidence="2">Uncharacterized protein</fullName>
    </submittedName>
</protein>
<feature type="region of interest" description="Disordered" evidence="1">
    <location>
        <begin position="52"/>
        <end position="92"/>
    </location>
</feature>
<dbReference type="EMBL" id="WIPH01000094">
    <property type="protein sequence ID" value="MQS00256.1"/>
    <property type="molecule type" value="Genomic_DNA"/>
</dbReference>
<comment type="caution">
    <text evidence="2">The sequence shown here is derived from an EMBL/GenBank/DDBJ whole genome shotgun (WGS) entry which is preliminary data.</text>
</comment>
<proteinExistence type="predicted"/>
<keyword evidence="3" id="KW-1185">Reference proteome</keyword>
<evidence type="ECO:0000256" key="1">
    <source>
        <dbReference type="SAM" id="MobiDB-lite"/>
    </source>
</evidence>